<evidence type="ECO:0000313" key="3">
    <source>
        <dbReference type="Proteomes" id="UP001194468"/>
    </source>
</evidence>
<comment type="caution">
    <text evidence="2">The sequence shown here is derived from an EMBL/GenBank/DDBJ whole genome shotgun (WGS) entry which is preliminary data.</text>
</comment>
<feature type="non-terminal residue" evidence="2">
    <location>
        <position position="1"/>
    </location>
</feature>
<dbReference type="EMBL" id="WHUW01000001">
    <property type="protein sequence ID" value="KAF8452150.1"/>
    <property type="molecule type" value="Genomic_DNA"/>
</dbReference>
<dbReference type="AlphaFoldDB" id="A0AAD4C890"/>
<proteinExistence type="predicted"/>
<feature type="domain" description="DUF6532" evidence="1">
    <location>
        <begin position="1"/>
        <end position="37"/>
    </location>
</feature>
<sequence length="60" mass="7259">IKCAIDKWSTGRHKLIHFKEDMYKHIFNQHLKMLNYFHQQTSEMDICPRCYSESTIVEGK</sequence>
<accession>A0AAD4C890</accession>
<reference evidence="2" key="1">
    <citation type="submission" date="2019-10" db="EMBL/GenBank/DDBJ databases">
        <authorList>
            <consortium name="DOE Joint Genome Institute"/>
            <person name="Kuo A."/>
            <person name="Miyauchi S."/>
            <person name="Kiss E."/>
            <person name="Drula E."/>
            <person name="Kohler A."/>
            <person name="Sanchez-Garcia M."/>
            <person name="Andreopoulos B."/>
            <person name="Barry K.W."/>
            <person name="Bonito G."/>
            <person name="Buee M."/>
            <person name="Carver A."/>
            <person name="Chen C."/>
            <person name="Cichocki N."/>
            <person name="Clum A."/>
            <person name="Culley D."/>
            <person name="Crous P.W."/>
            <person name="Fauchery L."/>
            <person name="Girlanda M."/>
            <person name="Hayes R."/>
            <person name="Keri Z."/>
            <person name="LaButti K."/>
            <person name="Lipzen A."/>
            <person name="Lombard V."/>
            <person name="Magnuson J."/>
            <person name="Maillard F."/>
            <person name="Morin E."/>
            <person name="Murat C."/>
            <person name="Nolan M."/>
            <person name="Ohm R."/>
            <person name="Pangilinan J."/>
            <person name="Pereira M."/>
            <person name="Perotto S."/>
            <person name="Peter M."/>
            <person name="Riley R."/>
            <person name="Sitrit Y."/>
            <person name="Stielow B."/>
            <person name="Szollosi G."/>
            <person name="Zifcakova L."/>
            <person name="Stursova M."/>
            <person name="Spatafora J.W."/>
            <person name="Tedersoo L."/>
            <person name="Vaario L.-M."/>
            <person name="Yamada A."/>
            <person name="Yan M."/>
            <person name="Wang P."/>
            <person name="Xu J."/>
            <person name="Bruns T."/>
            <person name="Baldrian P."/>
            <person name="Vilgalys R."/>
            <person name="Henrissat B."/>
            <person name="Grigoriev I.V."/>
            <person name="Hibbett D."/>
            <person name="Nagy L.G."/>
            <person name="Martin F.M."/>
        </authorList>
    </citation>
    <scope>NUCLEOTIDE SEQUENCE</scope>
    <source>
        <strain evidence="2">BED1</strain>
    </source>
</reference>
<organism evidence="2 3">
    <name type="scientific">Boletus edulis BED1</name>
    <dbReference type="NCBI Taxonomy" id="1328754"/>
    <lineage>
        <taxon>Eukaryota</taxon>
        <taxon>Fungi</taxon>
        <taxon>Dikarya</taxon>
        <taxon>Basidiomycota</taxon>
        <taxon>Agaricomycotina</taxon>
        <taxon>Agaricomycetes</taxon>
        <taxon>Agaricomycetidae</taxon>
        <taxon>Boletales</taxon>
        <taxon>Boletineae</taxon>
        <taxon>Boletaceae</taxon>
        <taxon>Boletoideae</taxon>
        <taxon>Boletus</taxon>
    </lineage>
</organism>
<evidence type="ECO:0000313" key="2">
    <source>
        <dbReference type="EMBL" id="KAF8452150.1"/>
    </source>
</evidence>
<protein>
    <recommendedName>
        <fullName evidence="1">DUF6532 domain-containing protein</fullName>
    </recommendedName>
</protein>
<dbReference type="Proteomes" id="UP001194468">
    <property type="component" value="Unassembled WGS sequence"/>
</dbReference>
<gene>
    <name evidence="2" type="ORF">L210DRAFT_3384859</name>
</gene>
<evidence type="ECO:0000259" key="1">
    <source>
        <dbReference type="Pfam" id="PF20149"/>
    </source>
</evidence>
<reference evidence="2" key="2">
    <citation type="journal article" date="2020" name="Nat. Commun.">
        <title>Large-scale genome sequencing of mycorrhizal fungi provides insights into the early evolution of symbiotic traits.</title>
        <authorList>
            <person name="Miyauchi S."/>
            <person name="Kiss E."/>
            <person name="Kuo A."/>
            <person name="Drula E."/>
            <person name="Kohler A."/>
            <person name="Sanchez-Garcia M."/>
            <person name="Morin E."/>
            <person name="Andreopoulos B."/>
            <person name="Barry K.W."/>
            <person name="Bonito G."/>
            <person name="Buee M."/>
            <person name="Carver A."/>
            <person name="Chen C."/>
            <person name="Cichocki N."/>
            <person name="Clum A."/>
            <person name="Culley D."/>
            <person name="Crous P.W."/>
            <person name="Fauchery L."/>
            <person name="Girlanda M."/>
            <person name="Hayes R.D."/>
            <person name="Keri Z."/>
            <person name="LaButti K."/>
            <person name="Lipzen A."/>
            <person name="Lombard V."/>
            <person name="Magnuson J."/>
            <person name="Maillard F."/>
            <person name="Murat C."/>
            <person name="Nolan M."/>
            <person name="Ohm R.A."/>
            <person name="Pangilinan J."/>
            <person name="Pereira M.F."/>
            <person name="Perotto S."/>
            <person name="Peter M."/>
            <person name="Pfister S."/>
            <person name="Riley R."/>
            <person name="Sitrit Y."/>
            <person name="Stielow J.B."/>
            <person name="Szollosi G."/>
            <person name="Zifcakova L."/>
            <person name="Stursova M."/>
            <person name="Spatafora J.W."/>
            <person name="Tedersoo L."/>
            <person name="Vaario L.M."/>
            <person name="Yamada A."/>
            <person name="Yan M."/>
            <person name="Wang P."/>
            <person name="Xu J."/>
            <person name="Bruns T."/>
            <person name="Baldrian P."/>
            <person name="Vilgalys R."/>
            <person name="Dunand C."/>
            <person name="Henrissat B."/>
            <person name="Grigoriev I.V."/>
            <person name="Hibbett D."/>
            <person name="Nagy L.G."/>
            <person name="Martin F.M."/>
        </authorList>
    </citation>
    <scope>NUCLEOTIDE SEQUENCE</scope>
    <source>
        <strain evidence="2">BED1</strain>
    </source>
</reference>
<name>A0AAD4C890_BOLED</name>
<dbReference type="InterPro" id="IPR045341">
    <property type="entry name" value="DUF6532"/>
</dbReference>
<keyword evidence="3" id="KW-1185">Reference proteome</keyword>
<dbReference type="Pfam" id="PF20149">
    <property type="entry name" value="DUF6532"/>
    <property type="match status" value="1"/>
</dbReference>